<gene>
    <name evidence="1" type="ORF">DS528_22020</name>
</gene>
<reference evidence="1" key="1">
    <citation type="submission" date="2018-07" db="EMBL/GenBank/DDBJ databases">
        <authorList>
            <person name="Ashton P.M."/>
            <person name="Dallman T."/>
            <person name="Nair S."/>
            <person name="De Pinna E."/>
            <person name="Peters T."/>
            <person name="Grant K."/>
        </authorList>
    </citation>
    <scope>NUCLEOTIDE SEQUENCE</scope>
    <source>
        <strain evidence="1">563015</strain>
    </source>
</reference>
<sequence>MIFLVRKNCLSDDRVKRSVTHSERFFPSRCICPGLMAVNAAQRFLAALLLRSVALIWIAVQS</sequence>
<protein>
    <submittedName>
        <fullName evidence="1">Uncharacterized protein</fullName>
    </submittedName>
</protein>
<evidence type="ECO:0000313" key="1">
    <source>
        <dbReference type="EMBL" id="EBX7357591.1"/>
    </source>
</evidence>
<dbReference type="AlphaFoldDB" id="A0A5W7EQD2"/>
<proteinExistence type="predicted"/>
<comment type="caution">
    <text evidence="1">The sequence shown here is derived from an EMBL/GenBank/DDBJ whole genome shotgun (WGS) entry which is preliminary data.</text>
</comment>
<dbReference type="EMBL" id="AAHMCG010000029">
    <property type="protein sequence ID" value="EBX7357591.1"/>
    <property type="molecule type" value="Genomic_DNA"/>
</dbReference>
<organism evidence="1">
    <name type="scientific">Salmonella enterica subsp. enterica serovar Chester</name>
    <dbReference type="NCBI Taxonomy" id="149386"/>
    <lineage>
        <taxon>Bacteria</taxon>
        <taxon>Pseudomonadati</taxon>
        <taxon>Pseudomonadota</taxon>
        <taxon>Gammaproteobacteria</taxon>
        <taxon>Enterobacterales</taxon>
        <taxon>Enterobacteriaceae</taxon>
        <taxon>Salmonella</taxon>
    </lineage>
</organism>
<name>A0A5W7EQD2_SALET</name>
<accession>A0A5W7EQD2</accession>